<sequence length="94" mass="11051">MKVIVCEVNKKPYIYEMEQIEILNTLMDGYMKMFFNEDSFAAICKRESISNLEPNNRLNINNDFILVGIQYGKIVSLYDEQIDYIINTILKDTI</sequence>
<name>A0A6V8SFA2_9CLOT</name>
<reference evidence="2 3" key="1">
    <citation type="submission" date="2020-07" db="EMBL/GenBank/DDBJ databases">
        <title>A new beta-1,3-glucan-decomposing anaerobic bacterium isolated from anoxic soil subjected to biological soil disinfestation.</title>
        <authorList>
            <person name="Ueki A."/>
            <person name="Tonouchi A."/>
        </authorList>
    </citation>
    <scope>NUCLEOTIDE SEQUENCE [LARGE SCALE GENOMIC DNA]</scope>
    <source>
        <strain evidence="2 3">TW1</strain>
    </source>
</reference>
<evidence type="ECO:0000313" key="3">
    <source>
        <dbReference type="Proteomes" id="UP000580568"/>
    </source>
</evidence>
<feature type="domain" description="DUF3846" evidence="1">
    <location>
        <begin position="1"/>
        <end position="87"/>
    </location>
</feature>
<dbReference type="InterPro" id="IPR024559">
    <property type="entry name" value="DUF3846"/>
</dbReference>
<organism evidence="2 3">
    <name type="scientific">Clostridium fungisolvens</name>
    <dbReference type="NCBI Taxonomy" id="1604897"/>
    <lineage>
        <taxon>Bacteria</taxon>
        <taxon>Bacillati</taxon>
        <taxon>Bacillota</taxon>
        <taxon>Clostridia</taxon>
        <taxon>Eubacteriales</taxon>
        <taxon>Clostridiaceae</taxon>
        <taxon>Clostridium</taxon>
    </lineage>
</organism>
<evidence type="ECO:0000259" key="1">
    <source>
        <dbReference type="Pfam" id="PF12957"/>
    </source>
</evidence>
<dbReference type="Proteomes" id="UP000580568">
    <property type="component" value="Unassembled WGS sequence"/>
</dbReference>
<proteinExistence type="predicted"/>
<comment type="caution">
    <text evidence="2">The sequence shown here is derived from an EMBL/GenBank/DDBJ whole genome shotgun (WGS) entry which is preliminary data.</text>
</comment>
<gene>
    <name evidence="2" type="ORF">bsdtw1_01345</name>
</gene>
<dbReference type="Pfam" id="PF12957">
    <property type="entry name" value="DUF3846"/>
    <property type="match status" value="1"/>
</dbReference>
<accession>A0A6V8SFA2</accession>
<dbReference type="AlphaFoldDB" id="A0A6V8SFA2"/>
<evidence type="ECO:0000313" key="2">
    <source>
        <dbReference type="EMBL" id="GFP75272.1"/>
    </source>
</evidence>
<dbReference type="EMBL" id="BLZR01000001">
    <property type="protein sequence ID" value="GFP75272.1"/>
    <property type="molecule type" value="Genomic_DNA"/>
</dbReference>
<keyword evidence="3" id="KW-1185">Reference proteome</keyword>
<protein>
    <recommendedName>
        <fullName evidence="1">DUF3846 domain-containing protein</fullName>
    </recommendedName>
</protein>
<dbReference type="RefSeq" id="WP_183276790.1">
    <property type="nucleotide sequence ID" value="NZ_BLZR01000001.1"/>
</dbReference>